<feature type="region of interest" description="Disordered" evidence="1">
    <location>
        <begin position="255"/>
        <end position="275"/>
    </location>
</feature>
<dbReference type="AlphaFoldDB" id="A0A2Z7CMZ2"/>
<proteinExistence type="predicted"/>
<evidence type="ECO:0000313" key="3">
    <source>
        <dbReference type="Proteomes" id="UP000250235"/>
    </source>
</evidence>
<evidence type="ECO:0000256" key="1">
    <source>
        <dbReference type="SAM" id="MobiDB-lite"/>
    </source>
</evidence>
<protein>
    <submittedName>
        <fullName evidence="2">Thioredoxin-like 1-1, chloroplastic-like</fullName>
    </submittedName>
</protein>
<evidence type="ECO:0000313" key="2">
    <source>
        <dbReference type="EMBL" id="KZV46146.1"/>
    </source>
</evidence>
<feature type="compositionally biased region" description="Polar residues" evidence="1">
    <location>
        <begin position="255"/>
        <end position="272"/>
    </location>
</feature>
<dbReference type="Proteomes" id="UP000250235">
    <property type="component" value="Unassembled WGS sequence"/>
</dbReference>
<reference evidence="2 3" key="1">
    <citation type="journal article" date="2015" name="Proc. Natl. Acad. Sci. U.S.A.">
        <title>The resurrection genome of Boea hygrometrica: A blueprint for survival of dehydration.</title>
        <authorList>
            <person name="Xiao L."/>
            <person name="Yang G."/>
            <person name="Zhang L."/>
            <person name="Yang X."/>
            <person name="Zhao S."/>
            <person name="Ji Z."/>
            <person name="Zhou Q."/>
            <person name="Hu M."/>
            <person name="Wang Y."/>
            <person name="Chen M."/>
            <person name="Xu Y."/>
            <person name="Jin H."/>
            <person name="Xiao X."/>
            <person name="Hu G."/>
            <person name="Bao F."/>
            <person name="Hu Y."/>
            <person name="Wan P."/>
            <person name="Li L."/>
            <person name="Deng X."/>
            <person name="Kuang T."/>
            <person name="Xiang C."/>
            <person name="Zhu J.K."/>
            <person name="Oliver M.J."/>
            <person name="He Y."/>
        </authorList>
    </citation>
    <scope>NUCLEOTIDE SEQUENCE [LARGE SCALE GENOMIC DNA]</scope>
    <source>
        <strain evidence="3">cv. XS01</strain>
    </source>
</reference>
<organism evidence="2 3">
    <name type="scientific">Dorcoceras hygrometricum</name>
    <dbReference type="NCBI Taxonomy" id="472368"/>
    <lineage>
        <taxon>Eukaryota</taxon>
        <taxon>Viridiplantae</taxon>
        <taxon>Streptophyta</taxon>
        <taxon>Embryophyta</taxon>
        <taxon>Tracheophyta</taxon>
        <taxon>Spermatophyta</taxon>
        <taxon>Magnoliopsida</taxon>
        <taxon>eudicotyledons</taxon>
        <taxon>Gunneridae</taxon>
        <taxon>Pentapetalae</taxon>
        <taxon>asterids</taxon>
        <taxon>lamiids</taxon>
        <taxon>Lamiales</taxon>
        <taxon>Gesneriaceae</taxon>
        <taxon>Didymocarpoideae</taxon>
        <taxon>Trichosporeae</taxon>
        <taxon>Loxocarpinae</taxon>
        <taxon>Dorcoceras</taxon>
    </lineage>
</organism>
<accession>A0A2Z7CMZ2</accession>
<keyword evidence="3" id="KW-1185">Reference proteome</keyword>
<name>A0A2Z7CMZ2_9LAMI</name>
<dbReference type="EMBL" id="KQ995700">
    <property type="protein sequence ID" value="KZV46146.1"/>
    <property type="molecule type" value="Genomic_DNA"/>
</dbReference>
<sequence length="572" mass="64127">MASSLINNAIQVYFDSVLGVEHEGMVAMFEALLLSGLSGFLGCSSAIHEAALVEFFHNASVRDGKVVSTVQGKPVAISEELFAGTFELSLEGLTDFHEMKEHKLEWTWPYSSHLFEGSNVQPGVFIPRSNMRFKSTCWIRAMILVDRSWLIVEGVDYWRPISRPVDSQNWEMLPQRPYIDDLAPLCVFVEPVIDLDSRSPFSRLIRDQWTEVCVAVVQFSLLGFLHAVGTVNRYRDIIGPVVDIEEPEIQTLSSSSDVSTIYRSPSPRSDSFSQRHLDSVTADPIVQIETVQDPVPTASDSFSQRNLDTFLNSPSQSASTDSRMLFTTGDIPLGDETTDDQILMPTNYFSPNHLHSSGPLLLSFPLSSCGLKTAPEISRMNSYKRSIILRKLLQKLILSKTESFEEVQEQKAALSQDMDDKLKGIQDQQAALSHDLIEFLVQAQENFNILTSQLEHYDVLSIQMDSDLVIYRTTLVRTFQVSTGCVLGKWVCLVTLVMSLFDLQDVCIAIGSLATLDLPMVVDLIGIYVLKGPYCALTTTNWFLQALSVIPRGSWRDVARRFTMIRWASPKL</sequence>
<gene>
    <name evidence="2" type="ORF">F511_23583</name>
</gene>